<evidence type="ECO:0000313" key="2">
    <source>
        <dbReference type="EnsemblMetazoa" id="ASIC003900-PA"/>
    </source>
</evidence>
<reference evidence="2" key="2">
    <citation type="submission" date="2020-05" db="UniProtKB">
        <authorList>
            <consortium name="EnsemblMetazoa"/>
        </authorList>
    </citation>
    <scope>IDENTIFICATION</scope>
</reference>
<keyword evidence="3" id="KW-1185">Reference proteome</keyword>
<evidence type="ECO:0000313" key="3">
    <source>
        <dbReference type="Proteomes" id="UP000030765"/>
    </source>
</evidence>
<dbReference type="EMBL" id="KE524792">
    <property type="protein sequence ID" value="KFB36738.1"/>
    <property type="molecule type" value="Genomic_DNA"/>
</dbReference>
<dbReference type="EnsemblMetazoa" id="ASIC003900-RA">
    <property type="protein sequence ID" value="ASIC003900-PA"/>
    <property type="gene ID" value="ASIC003900"/>
</dbReference>
<dbReference type="AlphaFoldDB" id="A0A084VFJ4"/>
<dbReference type="Proteomes" id="UP000030765">
    <property type="component" value="Unassembled WGS sequence"/>
</dbReference>
<sequence>MKWVQTSNANPSYLSPLQNAIRTAHDTPVPGFYNRTSISENGVGYDRFQAVLLSSHTVGNFIVHWPKKWSSVVVGSGSLHTPRWRNGPGPEAGTPNLTLKHTVETLTGHSRGWHGDGENCISPAEYYPLDDGNGRKRKRHIQ</sequence>
<dbReference type="VEuPathDB" id="VectorBase:ASIC003900"/>
<evidence type="ECO:0000313" key="1">
    <source>
        <dbReference type="EMBL" id="KFB36738.1"/>
    </source>
</evidence>
<reference evidence="1 3" key="1">
    <citation type="journal article" date="2014" name="BMC Genomics">
        <title>Genome sequence of Anopheles sinensis provides insight into genetics basis of mosquito competence for malaria parasites.</title>
        <authorList>
            <person name="Zhou D."/>
            <person name="Zhang D."/>
            <person name="Ding G."/>
            <person name="Shi L."/>
            <person name="Hou Q."/>
            <person name="Ye Y."/>
            <person name="Xu Y."/>
            <person name="Zhou H."/>
            <person name="Xiong C."/>
            <person name="Li S."/>
            <person name="Yu J."/>
            <person name="Hong S."/>
            <person name="Yu X."/>
            <person name="Zou P."/>
            <person name="Chen C."/>
            <person name="Chang X."/>
            <person name="Wang W."/>
            <person name="Lv Y."/>
            <person name="Sun Y."/>
            <person name="Ma L."/>
            <person name="Shen B."/>
            <person name="Zhu C."/>
        </authorList>
    </citation>
    <scope>NUCLEOTIDE SEQUENCE [LARGE SCALE GENOMIC DNA]</scope>
</reference>
<protein>
    <submittedName>
        <fullName evidence="1 2">Uncharacterized protein</fullName>
    </submittedName>
</protein>
<organism evidence="1">
    <name type="scientific">Anopheles sinensis</name>
    <name type="common">Mosquito</name>
    <dbReference type="NCBI Taxonomy" id="74873"/>
    <lineage>
        <taxon>Eukaryota</taxon>
        <taxon>Metazoa</taxon>
        <taxon>Ecdysozoa</taxon>
        <taxon>Arthropoda</taxon>
        <taxon>Hexapoda</taxon>
        <taxon>Insecta</taxon>
        <taxon>Pterygota</taxon>
        <taxon>Neoptera</taxon>
        <taxon>Endopterygota</taxon>
        <taxon>Diptera</taxon>
        <taxon>Nematocera</taxon>
        <taxon>Culicoidea</taxon>
        <taxon>Culicidae</taxon>
        <taxon>Anophelinae</taxon>
        <taxon>Anopheles</taxon>
    </lineage>
</organism>
<gene>
    <name evidence="1" type="ORF">ZHAS_00003900</name>
</gene>
<accession>A0A084VFJ4</accession>
<proteinExistence type="predicted"/>
<dbReference type="EMBL" id="ATLV01012423">
    <property type="status" value="NOT_ANNOTATED_CDS"/>
    <property type="molecule type" value="Genomic_DNA"/>
</dbReference>
<name>A0A084VFJ4_ANOSI</name>